<evidence type="ECO:0000256" key="1">
    <source>
        <dbReference type="SAM" id="SignalP"/>
    </source>
</evidence>
<dbReference type="PANTHER" id="PTHR42852">
    <property type="entry name" value="THIOL:DISULFIDE INTERCHANGE PROTEIN DSBE"/>
    <property type="match status" value="1"/>
</dbReference>
<dbReference type="CDD" id="cd02966">
    <property type="entry name" value="TlpA_like_family"/>
    <property type="match status" value="1"/>
</dbReference>
<evidence type="ECO:0000259" key="2">
    <source>
        <dbReference type="PROSITE" id="PS51352"/>
    </source>
</evidence>
<dbReference type="InterPro" id="IPR036249">
    <property type="entry name" value="Thioredoxin-like_sf"/>
</dbReference>
<dbReference type="GO" id="GO:0016209">
    <property type="term" value="F:antioxidant activity"/>
    <property type="evidence" value="ECO:0007669"/>
    <property type="project" value="InterPro"/>
</dbReference>
<dbReference type="PROSITE" id="PS51352">
    <property type="entry name" value="THIOREDOXIN_2"/>
    <property type="match status" value="1"/>
</dbReference>
<dbReference type="InterPro" id="IPR000866">
    <property type="entry name" value="AhpC/TSA"/>
</dbReference>
<sequence>MFMKAILLLMVFSGCAYAQQVQVKDVEFATILAVEEAEKYYNSLMAEEPEDSDNTAKYSEYRGQLAVDWLLKGNVEKYQFYKKMQPKFTALQLFELSNHLEDWVDNNTEVRRVEQISSELLGELEKGMYYDQFSRVGVLLEINAVANARLGNVQLAKERIEASNEKVIFRNFPYFRNSLANYLNRYAVILAADGQPQRALDTLSKAMRDANSTAVLRGTLREVYQQVNGSKKGLEEYIATLEEEAYRTTYENVQKEWKANGQAVPNIPLTDYDGKEIRLSTYKGKIVVIDFWSTVCKPCVAAFPAFERIVKEYSKDPFELFVINVGETADIVRPYMKKKGYTLNVLFDNHEKIFNAIGAIGTPEKFIIGTDGNIQLRGVGYAGSDDAEYYKLKAMVEVAKAHTKDL</sequence>
<proteinExistence type="predicted"/>
<reference evidence="3 4" key="1">
    <citation type="submission" date="2019-04" db="EMBL/GenBank/DDBJ databases">
        <title>Sphingobacterium olei sp. nov., isolated from oil-contaminated soil.</title>
        <authorList>
            <person name="Liu B."/>
        </authorList>
    </citation>
    <scope>NUCLEOTIDE SEQUENCE [LARGE SCALE GENOMIC DNA]</scope>
    <source>
        <strain evidence="3 4">Y3L14</strain>
    </source>
</reference>
<keyword evidence="4" id="KW-1185">Reference proteome</keyword>
<dbReference type="Gene3D" id="3.40.30.10">
    <property type="entry name" value="Glutaredoxin"/>
    <property type="match status" value="1"/>
</dbReference>
<name>A0A4U0GR91_9SPHI</name>
<feature type="signal peptide" evidence="1">
    <location>
        <begin position="1"/>
        <end position="18"/>
    </location>
</feature>
<dbReference type="AlphaFoldDB" id="A0A4U0GR91"/>
<organism evidence="3 4">
    <name type="scientific">Sphingobacterium alkalisoli</name>
    <dbReference type="NCBI Taxonomy" id="1874115"/>
    <lineage>
        <taxon>Bacteria</taxon>
        <taxon>Pseudomonadati</taxon>
        <taxon>Bacteroidota</taxon>
        <taxon>Sphingobacteriia</taxon>
        <taxon>Sphingobacteriales</taxon>
        <taxon>Sphingobacteriaceae</taxon>
        <taxon>Sphingobacterium</taxon>
    </lineage>
</organism>
<gene>
    <name evidence="3" type="ORF">FAZ19_21515</name>
</gene>
<protein>
    <submittedName>
        <fullName evidence="3">TlpA family protein disulfide reductase</fullName>
    </submittedName>
</protein>
<evidence type="ECO:0000313" key="3">
    <source>
        <dbReference type="EMBL" id="TJY61480.1"/>
    </source>
</evidence>
<dbReference type="SUPFAM" id="SSF52833">
    <property type="entry name" value="Thioredoxin-like"/>
    <property type="match status" value="1"/>
</dbReference>
<evidence type="ECO:0000313" key="4">
    <source>
        <dbReference type="Proteomes" id="UP000309872"/>
    </source>
</evidence>
<dbReference type="Pfam" id="PF00578">
    <property type="entry name" value="AhpC-TSA"/>
    <property type="match status" value="1"/>
</dbReference>
<comment type="caution">
    <text evidence="3">The sequence shown here is derived from an EMBL/GenBank/DDBJ whole genome shotgun (WGS) entry which is preliminary data.</text>
</comment>
<accession>A0A4U0GR91</accession>
<feature type="domain" description="Thioredoxin" evidence="2">
    <location>
        <begin position="258"/>
        <end position="400"/>
    </location>
</feature>
<feature type="chain" id="PRO_5020493673" evidence="1">
    <location>
        <begin position="19"/>
        <end position="406"/>
    </location>
</feature>
<dbReference type="InterPro" id="IPR050553">
    <property type="entry name" value="Thioredoxin_ResA/DsbE_sf"/>
</dbReference>
<dbReference type="Proteomes" id="UP000309872">
    <property type="component" value="Unassembled WGS sequence"/>
</dbReference>
<dbReference type="GO" id="GO:0016491">
    <property type="term" value="F:oxidoreductase activity"/>
    <property type="evidence" value="ECO:0007669"/>
    <property type="project" value="InterPro"/>
</dbReference>
<dbReference type="InterPro" id="IPR013766">
    <property type="entry name" value="Thioredoxin_domain"/>
</dbReference>
<dbReference type="PROSITE" id="PS51257">
    <property type="entry name" value="PROKAR_LIPOPROTEIN"/>
    <property type="match status" value="1"/>
</dbReference>
<dbReference type="PANTHER" id="PTHR42852:SF17">
    <property type="entry name" value="THIOREDOXIN-LIKE PROTEIN HI_1115"/>
    <property type="match status" value="1"/>
</dbReference>
<dbReference type="OrthoDB" id="634996at2"/>
<dbReference type="EMBL" id="SUKA01000009">
    <property type="protein sequence ID" value="TJY61480.1"/>
    <property type="molecule type" value="Genomic_DNA"/>
</dbReference>
<keyword evidence="1" id="KW-0732">Signal</keyword>